<evidence type="ECO:0000256" key="2">
    <source>
        <dbReference type="ARBA" id="ARBA00022614"/>
    </source>
</evidence>
<dbReference type="InterPro" id="IPR036388">
    <property type="entry name" value="WH-like_DNA-bd_sf"/>
</dbReference>
<dbReference type="GO" id="GO:0098542">
    <property type="term" value="P:defense response to other organism"/>
    <property type="evidence" value="ECO:0000318"/>
    <property type="project" value="GO_Central"/>
</dbReference>
<dbReference type="SUPFAM" id="SSF52047">
    <property type="entry name" value="RNI-like"/>
    <property type="match status" value="1"/>
</dbReference>
<evidence type="ECO:0000256" key="4">
    <source>
        <dbReference type="ARBA" id="ARBA00022741"/>
    </source>
</evidence>
<dbReference type="OrthoDB" id="602999at2759"/>
<dbReference type="HOGENOM" id="CLU_000837_25_2_1"/>
<organism evidence="13">
    <name type="scientific">Brachypodium distachyon</name>
    <name type="common">Purple false brome</name>
    <name type="synonym">Trachynia distachya</name>
    <dbReference type="NCBI Taxonomy" id="15368"/>
    <lineage>
        <taxon>Eukaryota</taxon>
        <taxon>Viridiplantae</taxon>
        <taxon>Streptophyta</taxon>
        <taxon>Embryophyta</taxon>
        <taxon>Tracheophyta</taxon>
        <taxon>Spermatophyta</taxon>
        <taxon>Magnoliopsida</taxon>
        <taxon>Liliopsida</taxon>
        <taxon>Poales</taxon>
        <taxon>Poaceae</taxon>
        <taxon>BOP clade</taxon>
        <taxon>Pooideae</taxon>
        <taxon>Stipodae</taxon>
        <taxon>Brachypodieae</taxon>
        <taxon>Brachypodium</taxon>
    </lineage>
</organism>
<dbReference type="InterPro" id="IPR058922">
    <property type="entry name" value="WHD_DRP"/>
</dbReference>
<keyword evidence="2" id="KW-0433">Leucine-rich repeat</keyword>
<feature type="domain" description="NB-ARC" evidence="8">
    <location>
        <begin position="171"/>
        <end position="355"/>
    </location>
</feature>
<dbReference type="Gene3D" id="1.10.10.10">
    <property type="entry name" value="Winged helix-like DNA-binding domain superfamily/Winged helix DNA-binding domain"/>
    <property type="match status" value="1"/>
</dbReference>
<name>I1IIA3_BRADI</name>
<dbReference type="KEGG" id="bdi:104584396"/>
<keyword evidence="3" id="KW-0677">Repeat</keyword>
<reference evidence="12 13" key="1">
    <citation type="journal article" date="2010" name="Nature">
        <title>Genome sequencing and analysis of the model grass Brachypodium distachyon.</title>
        <authorList>
            <consortium name="International Brachypodium Initiative"/>
        </authorList>
    </citation>
    <scope>NUCLEOTIDE SEQUENCE [LARGE SCALE GENOMIC DNA]</scope>
    <source>
        <strain evidence="12 13">Bd21</strain>
    </source>
</reference>
<dbReference type="STRING" id="15368.I1IIA3"/>
<dbReference type="eggNOG" id="KOG4658">
    <property type="taxonomic scope" value="Eukaryota"/>
</dbReference>
<dbReference type="PRINTS" id="PR00364">
    <property type="entry name" value="DISEASERSIST"/>
</dbReference>
<gene>
    <name evidence="13" type="primary">LOC104584396</name>
    <name evidence="12" type="ORF">BRADI_4g07027v3</name>
</gene>
<dbReference type="InterPro" id="IPR002182">
    <property type="entry name" value="NB-ARC"/>
</dbReference>
<feature type="domain" description="Disease resistance R13L4/SHOC-2-like LRR" evidence="11">
    <location>
        <begin position="578"/>
        <end position="686"/>
    </location>
</feature>
<dbReference type="Gene3D" id="3.40.50.300">
    <property type="entry name" value="P-loop containing nucleotide triphosphate hydrolases"/>
    <property type="match status" value="1"/>
</dbReference>
<feature type="domain" description="Disease resistance R13L4/SHOC-2-like LRR" evidence="11">
    <location>
        <begin position="780"/>
        <end position="1007"/>
    </location>
</feature>
<dbReference type="PANTHER" id="PTHR23155">
    <property type="entry name" value="DISEASE RESISTANCE PROTEIN RP"/>
    <property type="match status" value="1"/>
</dbReference>
<dbReference type="Gene3D" id="3.80.10.10">
    <property type="entry name" value="Ribonuclease Inhibitor"/>
    <property type="match status" value="2"/>
</dbReference>
<keyword evidence="14" id="KW-1185">Reference proteome</keyword>
<dbReference type="Pfam" id="PF23559">
    <property type="entry name" value="WHD_DRP"/>
    <property type="match status" value="1"/>
</dbReference>
<dbReference type="Pfam" id="PF00931">
    <property type="entry name" value="NB-ARC"/>
    <property type="match status" value="1"/>
</dbReference>
<keyword evidence="5" id="KW-0611">Plant defense</keyword>
<dbReference type="InterPro" id="IPR041118">
    <property type="entry name" value="Rx_N"/>
</dbReference>
<dbReference type="ExpressionAtlas" id="I1IIA3">
    <property type="expression patterns" value="baseline"/>
</dbReference>
<sequence length="1026" mass="114520">MDIYRVIESTLSKVNGVIHVVGEDKRLTRELKSELEQIMSDMHMMNALIRSHYEGAGSSGQVALEEAWILQLQNLAYDIEDFIDLMGTKPKPVFIRRVVGMAVKLDSRDEQTDKIRTFKKRVEALHKWKQQIPPSTAPGLNNGNSDNNNSNNIGGDDHNSSSSVEPVGMEEPMGDVRELLVHAESQTEQLIRVISIVGRRGLGKTTLADQVYRDHQKDSQGREFDFRAWVPPPPSGNSNSSPSASARDLLKGILMQVKDDNKVAEEDAADLRPILKSYLENKRYMIVIDDIRKAEVWLDMKSAFPKGETSSVIITTTDVQSVATACSSGGYVYKLRGLNSEDSKKLFRRNVLETEHDCRCPDLERYSDEILTNCGGLPLAIISVARFLKLQGKNNLERQCKQLACHGMLGKHLTAPGNHEAFKKLQSVLVESYEGLPSYAYECDLKTCLLSMSMFPRDSDINRKSLARRWIAEGLVPNSEQNDLTALAVFHTLIDGSIIEPSPAKDQQVPSLKPWMKRCRVHGVMLEFLINKSISKNFASPRTKGNFLSAQTSRCSIRWLSLDSTGSKNVSSEDLRSVRSLNMVGCKRPLDLGKCKHLRLLDLDKCTGVNLQVLKSICKLVLIKYLNLRGTDVSVLPQEMEKLCHLEMLDVRDAKMDPVIKLPLEVILLPRLAYLFGKFELPDHIKDEAAEKIGRQMHTLAGFVISNSTINGGPAMAADSGGPASSNQRWATTIKRKVIGASSRKDKILLLSGGTGSTNNSNDSICITTAAGAAGADNTSKSHGFQYILHHMKQLKKVKIWWRSRNEGEAPSEQLTEALVSFLQERFSLSDGLESLSLHFENQCMDFLDKLKLKERSSITLESIKLHGKLSKLPGFITEAAALPSLQEVHLSLTGLCSKDLLVLKRLSYLKYLKIVEDSKEFGDDSLDVGNDDFRSLKGLFVQAKKLPQVNITREAMKYLTTLQLICDDVQGFCASNIANFKNLDQVVLKSSLQDAKKDEWKAKTKDHSNRPRLEFLLANEKHGVE</sequence>
<dbReference type="InterPro" id="IPR044974">
    <property type="entry name" value="Disease_R_plants"/>
</dbReference>
<dbReference type="GeneID" id="104584396"/>
<dbReference type="AlphaFoldDB" id="I1IIA3"/>
<dbReference type="InterPro" id="IPR055414">
    <property type="entry name" value="LRR_R13L4/SHOC2-like"/>
</dbReference>
<evidence type="ECO:0000256" key="6">
    <source>
        <dbReference type="ARBA" id="ARBA00023054"/>
    </source>
</evidence>
<reference evidence="12" key="2">
    <citation type="submission" date="2017-06" db="EMBL/GenBank/DDBJ databases">
        <title>WGS assembly of Brachypodium distachyon.</title>
        <authorList>
            <consortium name="The International Brachypodium Initiative"/>
            <person name="Lucas S."/>
            <person name="Harmon-Smith M."/>
            <person name="Lail K."/>
            <person name="Tice H."/>
            <person name="Grimwood J."/>
            <person name="Bruce D."/>
            <person name="Barry K."/>
            <person name="Shu S."/>
            <person name="Lindquist E."/>
            <person name="Wang M."/>
            <person name="Pitluck S."/>
            <person name="Vogel J.P."/>
            <person name="Garvin D.F."/>
            <person name="Mockler T.C."/>
            <person name="Schmutz J."/>
            <person name="Rokhsar D."/>
            <person name="Bevan M.W."/>
        </authorList>
    </citation>
    <scope>NUCLEOTIDE SEQUENCE</scope>
    <source>
        <strain evidence="12">Bd21</strain>
    </source>
</reference>
<dbReference type="EnsemblPlants" id="KQJ86667">
    <property type="protein sequence ID" value="KQJ86667"/>
    <property type="gene ID" value="BRADI_4g07027v3"/>
</dbReference>
<dbReference type="Pfam" id="PF23598">
    <property type="entry name" value="LRR_14"/>
    <property type="match status" value="2"/>
</dbReference>
<dbReference type="Gene3D" id="1.20.5.4130">
    <property type="match status" value="1"/>
</dbReference>
<evidence type="ECO:0000259" key="11">
    <source>
        <dbReference type="Pfam" id="PF23598"/>
    </source>
</evidence>
<evidence type="ECO:0000313" key="13">
    <source>
        <dbReference type="EnsemblPlants" id="KQJ86667"/>
    </source>
</evidence>
<dbReference type="GO" id="GO:0043531">
    <property type="term" value="F:ADP binding"/>
    <property type="evidence" value="ECO:0007669"/>
    <property type="project" value="InterPro"/>
</dbReference>
<dbReference type="FunCoup" id="I1IIA3">
    <property type="interactions" value="249"/>
</dbReference>
<dbReference type="Proteomes" id="UP000008810">
    <property type="component" value="Chromosome 4"/>
</dbReference>
<feature type="compositionally biased region" description="Low complexity" evidence="7">
    <location>
        <begin position="141"/>
        <end position="154"/>
    </location>
</feature>
<evidence type="ECO:0000313" key="12">
    <source>
        <dbReference type="EMBL" id="KQJ86667.1"/>
    </source>
</evidence>
<feature type="domain" description="Disease resistance N-terminal" evidence="9">
    <location>
        <begin position="20"/>
        <end position="86"/>
    </location>
</feature>
<dbReference type="Gene3D" id="1.10.8.430">
    <property type="entry name" value="Helical domain of apoptotic protease-activating factors"/>
    <property type="match status" value="1"/>
</dbReference>
<dbReference type="Gramene" id="KQJ86667">
    <property type="protein sequence ID" value="KQJ86667"/>
    <property type="gene ID" value="BRADI_4g07027v3"/>
</dbReference>
<comment type="similarity">
    <text evidence="1">Belongs to the disease resistance NB-LRR family.</text>
</comment>
<dbReference type="InterPro" id="IPR027417">
    <property type="entry name" value="P-loop_NTPase"/>
</dbReference>
<dbReference type="SUPFAM" id="SSF52540">
    <property type="entry name" value="P-loop containing nucleoside triphosphate hydrolases"/>
    <property type="match status" value="1"/>
</dbReference>
<protein>
    <recommendedName>
        <fullName evidence="15">NB-ARC domain-containing protein</fullName>
    </recommendedName>
</protein>
<evidence type="ECO:0000256" key="3">
    <source>
        <dbReference type="ARBA" id="ARBA00022737"/>
    </source>
</evidence>
<reference evidence="13" key="3">
    <citation type="submission" date="2018-08" db="UniProtKB">
        <authorList>
            <consortium name="EnsemblPlants"/>
        </authorList>
    </citation>
    <scope>IDENTIFICATION</scope>
    <source>
        <strain evidence="13">cv. Bd21</strain>
    </source>
</reference>
<evidence type="ECO:0000313" key="14">
    <source>
        <dbReference type="Proteomes" id="UP000008810"/>
    </source>
</evidence>
<evidence type="ECO:0000259" key="8">
    <source>
        <dbReference type="Pfam" id="PF00931"/>
    </source>
</evidence>
<dbReference type="Pfam" id="PF18052">
    <property type="entry name" value="Rx_N"/>
    <property type="match status" value="1"/>
</dbReference>
<dbReference type="PANTHER" id="PTHR23155:SF1217">
    <property type="entry name" value="OS08G0246100 PROTEIN"/>
    <property type="match status" value="1"/>
</dbReference>
<accession>I1IIA3</accession>
<evidence type="ECO:0000256" key="7">
    <source>
        <dbReference type="SAM" id="MobiDB-lite"/>
    </source>
</evidence>
<feature type="region of interest" description="Disordered" evidence="7">
    <location>
        <begin position="127"/>
        <end position="169"/>
    </location>
</feature>
<evidence type="ECO:0000259" key="9">
    <source>
        <dbReference type="Pfam" id="PF18052"/>
    </source>
</evidence>
<evidence type="ECO:0000259" key="10">
    <source>
        <dbReference type="Pfam" id="PF23559"/>
    </source>
</evidence>
<evidence type="ECO:0000256" key="1">
    <source>
        <dbReference type="ARBA" id="ARBA00008894"/>
    </source>
</evidence>
<proteinExistence type="inferred from homology"/>
<evidence type="ECO:0008006" key="15">
    <source>
        <dbReference type="Google" id="ProtNLM"/>
    </source>
</evidence>
<dbReference type="EMBL" id="CM000883">
    <property type="protein sequence ID" value="KQJ86667.1"/>
    <property type="molecule type" value="Genomic_DNA"/>
</dbReference>
<keyword evidence="6" id="KW-0175">Coiled coil</keyword>
<dbReference type="RefSeq" id="XP_024318885.1">
    <property type="nucleotide sequence ID" value="XM_024463117.1"/>
</dbReference>
<dbReference type="InterPro" id="IPR032675">
    <property type="entry name" value="LRR_dom_sf"/>
</dbReference>
<keyword evidence="4" id="KW-0547">Nucleotide-binding</keyword>
<evidence type="ECO:0000256" key="5">
    <source>
        <dbReference type="ARBA" id="ARBA00022821"/>
    </source>
</evidence>
<dbReference type="OMA" id="HESATKR"/>
<dbReference type="InterPro" id="IPR042197">
    <property type="entry name" value="Apaf_helical"/>
</dbReference>
<feature type="domain" description="Disease resistance protein winged helix" evidence="10">
    <location>
        <begin position="454"/>
        <end position="528"/>
    </location>
</feature>